<keyword evidence="3" id="KW-1003">Cell membrane</keyword>
<evidence type="ECO:0000256" key="6">
    <source>
        <dbReference type="ARBA" id="ARBA00023136"/>
    </source>
</evidence>
<keyword evidence="12" id="KW-1185">Reference proteome</keyword>
<dbReference type="PROSITE" id="PS00022">
    <property type="entry name" value="EGF_1"/>
    <property type="match status" value="1"/>
</dbReference>
<feature type="transmembrane region" description="Helical" evidence="8">
    <location>
        <begin position="676"/>
        <end position="695"/>
    </location>
</feature>
<comment type="caution">
    <text evidence="11">The sequence shown here is derived from an EMBL/GenBank/DDBJ whole genome shotgun (WGS) entry which is preliminary data.</text>
</comment>
<evidence type="ECO:0000256" key="3">
    <source>
        <dbReference type="ARBA" id="ARBA00022475"/>
    </source>
</evidence>
<comment type="similarity">
    <text evidence="2">Belongs to the TMEM8 family.</text>
</comment>
<evidence type="ECO:0000256" key="4">
    <source>
        <dbReference type="ARBA" id="ARBA00022692"/>
    </source>
</evidence>
<comment type="caution">
    <text evidence="7">Lacks conserved residue(s) required for the propagation of feature annotation.</text>
</comment>
<dbReference type="Pfam" id="PF12036">
    <property type="entry name" value="DUF3522"/>
    <property type="match status" value="1"/>
</dbReference>
<evidence type="ECO:0000256" key="7">
    <source>
        <dbReference type="PROSITE-ProRule" id="PRU00076"/>
    </source>
</evidence>
<feature type="transmembrane region" description="Helical" evidence="8">
    <location>
        <begin position="565"/>
        <end position="584"/>
    </location>
</feature>
<dbReference type="PANTHER" id="PTHR14319:SF3">
    <property type="entry name" value="TRANSMEMBRANE PROTEIN-LIKE PROTEIN"/>
    <property type="match status" value="1"/>
</dbReference>
<keyword evidence="5 8" id="KW-1133">Transmembrane helix</keyword>
<evidence type="ECO:0000256" key="8">
    <source>
        <dbReference type="SAM" id="Phobius"/>
    </source>
</evidence>
<evidence type="ECO:0000256" key="1">
    <source>
        <dbReference type="ARBA" id="ARBA00004651"/>
    </source>
</evidence>
<feature type="transmembrane region" description="Helical" evidence="8">
    <location>
        <begin position="622"/>
        <end position="646"/>
    </location>
</feature>
<feature type="chain" id="PRO_5045520989" description="EGF-like domain-containing protein" evidence="9">
    <location>
        <begin position="23"/>
        <end position="794"/>
    </location>
</feature>
<keyword evidence="7" id="KW-0245">EGF-like domain</keyword>
<dbReference type="EMBL" id="JARBHB010000006">
    <property type="protein sequence ID" value="KAJ8880657.1"/>
    <property type="molecule type" value="Genomic_DNA"/>
</dbReference>
<feature type="transmembrane region" description="Helical" evidence="8">
    <location>
        <begin position="715"/>
        <end position="733"/>
    </location>
</feature>
<dbReference type="PANTHER" id="PTHR14319">
    <property type="entry name" value="FIVE-SPAN TRANSMEMBRANE PROTEIN M83"/>
    <property type="match status" value="1"/>
</dbReference>
<dbReference type="InterPro" id="IPR000742">
    <property type="entry name" value="EGF"/>
</dbReference>
<dbReference type="InterPro" id="IPR021910">
    <property type="entry name" value="NGX6/PGAP6/MYMK"/>
</dbReference>
<protein>
    <recommendedName>
        <fullName evidence="10">EGF-like domain-containing protein</fullName>
    </recommendedName>
</protein>
<name>A0ABQ9H8Q2_9NEOP</name>
<accession>A0ABQ9H8Q2</accession>
<evidence type="ECO:0000256" key="9">
    <source>
        <dbReference type="SAM" id="SignalP"/>
    </source>
</evidence>
<organism evidence="11 12">
    <name type="scientific">Dryococelus australis</name>
    <dbReference type="NCBI Taxonomy" id="614101"/>
    <lineage>
        <taxon>Eukaryota</taxon>
        <taxon>Metazoa</taxon>
        <taxon>Ecdysozoa</taxon>
        <taxon>Arthropoda</taxon>
        <taxon>Hexapoda</taxon>
        <taxon>Insecta</taxon>
        <taxon>Pterygota</taxon>
        <taxon>Neoptera</taxon>
        <taxon>Polyneoptera</taxon>
        <taxon>Phasmatodea</taxon>
        <taxon>Verophasmatodea</taxon>
        <taxon>Anareolatae</taxon>
        <taxon>Phasmatidae</taxon>
        <taxon>Eurycanthinae</taxon>
        <taxon>Dryococelus</taxon>
    </lineage>
</organism>
<comment type="subcellular location">
    <subcellularLocation>
        <location evidence="1">Cell membrane</location>
        <topology evidence="1">Multi-pass membrane protein</topology>
    </subcellularLocation>
</comment>
<evidence type="ECO:0000256" key="2">
    <source>
        <dbReference type="ARBA" id="ARBA00005542"/>
    </source>
</evidence>
<evidence type="ECO:0000259" key="10">
    <source>
        <dbReference type="PROSITE" id="PS50026"/>
    </source>
</evidence>
<keyword evidence="7" id="KW-1015">Disulfide bond</keyword>
<proteinExistence type="inferred from homology"/>
<feature type="transmembrane region" description="Helical" evidence="8">
    <location>
        <begin position="739"/>
        <end position="758"/>
    </location>
</feature>
<keyword evidence="9" id="KW-0732">Signal</keyword>
<feature type="disulfide bond" evidence="7">
    <location>
        <begin position="544"/>
        <end position="553"/>
    </location>
</feature>
<evidence type="ECO:0000313" key="11">
    <source>
        <dbReference type="EMBL" id="KAJ8880657.1"/>
    </source>
</evidence>
<reference evidence="11 12" key="1">
    <citation type="submission" date="2023-02" db="EMBL/GenBank/DDBJ databases">
        <title>LHISI_Scaffold_Assembly.</title>
        <authorList>
            <person name="Stuart O.P."/>
            <person name="Cleave R."/>
            <person name="Magrath M.J.L."/>
            <person name="Mikheyev A.S."/>
        </authorList>
    </citation>
    <scope>NUCLEOTIDE SEQUENCE [LARGE SCALE GENOMIC DNA]</scope>
    <source>
        <strain evidence="11">Daus_M_001</strain>
        <tissue evidence="11">Leg muscle</tissue>
    </source>
</reference>
<gene>
    <name evidence="11" type="ORF">PR048_017127</name>
</gene>
<dbReference type="PROSITE" id="PS01186">
    <property type="entry name" value="EGF_2"/>
    <property type="match status" value="1"/>
</dbReference>
<evidence type="ECO:0000256" key="5">
    <source>
        <dbReference type="ARBA" id="ARBA00022989"/>
    </source>
</evidence>
<dbReference type="Proteomes" id="UP001159363">
    <property type="component" value="Chromosome 5"/>
</dbReference>
<feature type="domain" description="EGF-like" evidence="10">
    <location>
        <begin position="514"/>
        <end position="554"/>
    </location>
</feature>
<feature type="signal peptide" evidence="9">
    <location>
        <begin position="1"/>
        <end position="22"/>
    </location>
</feature>
<keyword evidence="6 8" id="KW-0472">Membrane</keyword>
<dbReference type="PROSITE" id="PS50026">
    <property type="entry name" value="EGF_3"/>
    <property type="match status" value="1"/>
</dbReference>
<keyword evidence="4 8" id="KW-0812">Transmembrane</keyword>
<sequence>MGFLWRVLLILVAVIQSTRVEGNGPVTLARLPGREITEYRSFRDVTILQFTIPQNVRLASWVFNATEHRMSPSLVTRCRAREVSLFLKHGSYPVINPDGSIFPDNFYTHRVPVYDLEFRSDSVAAGINITCPPPGDWFAVAFLSYTDPNNDQILQQGISPNCVALIEASVDVVTDDHIVEITQGVPTAHDLTLGDVGGDAIYRFWVPSRTWLCELVVTVTNCESNAAESGLGHCPGLLLTASSDSLPDVSSNSSILQTSCRDFMTSAVCKLLFIPLENSWAYVMISNSSLIKGDTQTVVSYTISLSFSSSVRSVIGNSSTSDAETNIVGSVLHEYVSMWSTETRVPVLRHSFSAFFAFNYLRMVPDGDTTASSINITTDTVTVFAYNIHPISDIGGTVSLDLIINMTPELKNLTRSSYNVSVVACVDYNLRTIPTFPNLCLDHLNRTSEAHMQANTSTKSREGRVHIPHPENGMWYVSYKPFCYITMYDNNNSISYQETDCKGLSLVALSYGVESYPCGATNCGVFGRCYNYNSGGLIYSACVCSYGYIGWGCTDDSKVSSFNDILLAVLLLTLSNLIFIPSIYFAVRRRYFTEALVYACTMFFSTFYHACDSGEDTYSFCLFRLSTLQFCDFYSAILALWVTLVAMADLSPLWRSLAHMAGAIAIALGTEYDRTSLWVFVVPFGVGMIILLKQWVWRCRQQHSCYPEKNYYKKFFLPGVLLFIVGVSCYTFLQTRNNYKFVHSAWHAIMALTIVFLLPSRHHKVASSEDSDDSSTSLWKRGRAYMSIRWLKRR</sequence>
<evidence type="ECO:0000313" key="12">
    <source>
        <dbReference type="Proteomes" id="UP001159363"/>
    </source>
</evidence>